<reference evidence="2" key="1">
    <citation type="journal article" date="2015" name="Nature">
        <title>Complex archaea that bridge the gap between prokaryotes and eukaryotes.</title>
        <authorList>
            <person name="Spang A."/>
            <person name="Saw J.H."/>
            <person name="Jorgensen S.L."/>
            <person name="Zaremba-Niedzwiedzka K."/>
            <person name="Martijn J."/>
            <person name="Lind A.E."/>
            <person name="van Eijk R."/>
            <person name="Schleper C."/>
            <person name="Guy L."/>
            <person name="Ettema T.J."/>
        </authorList>
    </citation>
    <scope>NUCLEOTIDE SEQUENCE</scope>
</reference>
<evidence type="ECO:0000256" key="1">
    <source>
        <dbReference type="SAM" id="MobiDB-lite"/>
    </source>
</evidence>
<dbReference type="EMBL" id="LAZR01000277">
    <property type="protein sequence ID" value="KKN77550.1"/>
    <property type="molecule type" value="Genomic_DNA"/>
</dbReference>
<protein>
    <recommendedName>
        <fullName evidence="3">Tail tubular protein</fullName>
    </recommendedName>
</protein>
<feature type="region of interest" description="Disordered" evidence="1">
    <location>
        <begin position="261"/>
        <end position="281"/>
    </location>
</feature>
<gene>
    <name evidence="2" type="ORF">LCGC14_0359650</name>
</gene>
<feature type="compositionally biased region" description="Polar residues" evidence="1">
    <location>
        <begin position="263"/>
        <end position="281"/>
    </location>
</feature>
<accession>A0A0F9T8I6</accession>
<dbReference type="AlphaFoldDB" id="A0A0F9T8I6"/>
<proteinExistence type="predicted"/>
<sequence>MAESDNILEVANDALIKVGQKPVAALTDRPDDLNRIFSTQRDIVLAMAPWTFAMKRSRLTAAGLLDCSSKIITIIGNTDPTADTIADDGTGFVTAGFVGGDRALISGSGNNVGSHPIASVVAATLTSEIYGSLITETLTNDANLKIYAQPANRWSYKYATPSDSVRIWTVNERTDDDQTLWAEEGDYVVTNDIDNDQIHVNYISQVSDPADWSKLFRECLTIKLASELAMSIKESLDEKKMWTKHLDYKLKQAFARNADDGNTVKNIDTSRSSTGWQKAGR</sequence>
<evidence type="ECO:0008006" key="3">
    <source>
        <dbReference type="Google" id="ProtNLM"/>
    </source>
</evidence>
<organism evidence="2">
    <name type="scientific">marine sediment metagenome</name>
    <dbReference type="NCBI Taxonomy" id="412755"/>
    <lineage>
        <taxon>unclassified sequences</taxon>
        <taxon>metagenomes</taxon>
        <taxon>ecological metagenomes</taxon>
    </lineage>
</organism>
<comment type="caution">
    <text evidence="2">The sequence shown here is derived from an EMBL/GenBank/DDBJ whole genome shotgun (WGS) entry which is preliminary data.</text>
</comment>
<evidence type="ECO:0000313" key="2">
    <source>
        <dbReference type="EMBL" id="KKN77550.1"/>
    </source>
</evidence>
<name>A0A0F9T8I6_9ZZZZ</name>